<organism evidence="1">
    <name type="scientific">marine metagenome</name>
    <dbReference type="NCBI Taxonomy" id="408172"/>
    <lineage>
        <taxon>unclassified sequences</taxon>
        <taxon>metagenomes</taxon>
        <taxon>ecological metagenomes</taxon>
    </lineage>
</organism>
<evidence type="ECO:0000313" key="1">
    <source>
        <dbReference type="EMBL" id="SVC80499.1"/>
    </source>
</evidence>
<accession>A0A382Q4K2</accession>
<dbReference type="EMBL" id="UINC01111923">
    <property type="protein sequence ID" value="SVC80499.1"/>
    <property type="molecule type" value="Genomic_DNA"/>
</dbReference>
<reference evidence="1" key="1">
    <citation type="submission" date="2018-05" db="EMBL/GenBank/DDBJ databases">
        <authorList>
            <person name="Lanie J.A."/>
            <person name="Ng W.-L."/>
            <person name="Kazmierczak K.M."/>
            <person name="Andrzejewski T.M."/>
            <person name="Davidsen T.M."/>
            <person name="Wayne K.J."/>
            <person name="Tettelin H."/>
            <person name="Glass J.I."/>
            <person name="Rusch D."/>
            <person name="Podicherti R."/>
            <person name="Tsui H.-C.T."/>
            <person name="Winkler M.E."/>
        </authorList>
    </citation>
    <scope>NUCLEOTIDE SEQUENCE</scope>
</reference>
<sequence>MSALKKVNKHTRAGKNGKCLACPNCGHKSVVYHFAWCGSTCGWNSGGCHQMIDKYDWLV</sequence>
<feature type="non-terminal residue" evidence="1">
    <location>
        <position position="59"/>
    </location>
</feature>
<proteinExistence type="predicted"/>
<dbReference type="AlphaFoldDB" id="A0A382Q4K2"/>
<gene>
    <name evidence="1" type="ORF">METZ01_LOCUS333353</name>
</gene>
<name>A0A382Q4K2_9ZZZZ</name>
<protein>
    <submittedName>
        <fullName evidence="1">Uncharacterized protein</fullName>
    </submittedName>
</protein>